<dbReference type="eggNOG" id="KOG4032">
    <property type="taxonomic scope" value="Eukaryota"/>
</dbReference>
<protein>
    <submittedName>
        <fullName evidence="5">Pre-rRNA-processing protein TSR2 homolog</fullName>
    </submittedName>
</protein>
<dbReference type="RefSeq" id="XP_004511033.1">
    <property type="nucleotide sequence ID" value="XM_004510976.3"/>
</dbReference>
<name>A0A1S2YWI1_CICAR</name>
<evidence type="ECO:0000256" key="2">
    <source>
        <dbReference type="ARBA" id="ARBA00022552"/>
    </source>
</evidence>
<evidence type="ECO:0000256" key="1">
    <source>
        <dbReference type="ARBA" id="ARBA00006524"/>
    </source>
</evidence>
<dbReference type="KEGG" id="cam:101488923"/>
<organism evidence="4 5">
    <name type="scientific">Cicer arietinum</name>
    <name type="common">Chickpea</name>
    <name type="synonym">Garbanzo</name>
    <dbReference type="NCBI Taxonomy" id="3827"/>
    <lineage>
        <taxon>Eukaryota</taxon>
        <taxon>Viridiplantae</taxon>
        <taxon>Streptophyta</taxon>
        <taxon>Embryophyta</taxon>
        <taxon>Tracheophyta</taxon>
        <taxon>Spermatophyta</taxon>
        <taxon>Magnoliopsida</taxon>
        <taxon>eudicotyledons</taxon>
        <taxon>Gunneridae</taxon>
        <taxon>Pentapetalae</taxon>
        <taxon>rosids</taxon>
        <taxon>fabids</taxon>
        <taxon>Fabales</taxon>
        <taxon>Fabaceae</taxon>
        <taxon>Papilionoideae</taxon>
        <taxon>50 kb inversion clade</taxon>
        <taxon>NPAAA clade</taxon>
        <taxon>Hologalegina</taxon>
        <taxon>IRL clade</taxon>
        <taxon>Cicereae</taxon>
        <taxon>Cicer</taxon>
    </lineage>
</organism>
<dbReference type="Proteomes" id="UP000087171">
    <property type="component" value="Chromosome Ca7"/>
</dbReference>
<gene>
    <name evidence="5" type="primary">LOC101488923</name>
</gene>
<feature type="region of interest" description="Disordered" evidence="3">
    <location>
        <begin position="129"/>
        <end position="203"/>
    </location>
</feature>
<dbReference type="GO" id="GO:0006364">
    <property type="term" value="P:rRNA processing"/>
    <property type="evidence" value="ECO:0007669"/>
    <property type="project" value="UniProtKB-KW"/>
</dbReference>
<proteinExistence type="inferred from homology"/>
<keyword evidence="4" id="KW-1185">Reference proteome</keyword>
<feature type="compositionally biased region" description="Basic residues" evidence="3">
    <location>
        <begin position="194"/>
        <end position="203"/>
    </location>
</feature>
<comment type="similarity">
    <text evidence="1">Belongs to the TSR2 family.</text>
</comment>
<accession>A0A1S2YWI1</accession>
<dbReference type="STRING" id="3827.A0A1S2YWI1"/>
<feature type="compositionally biased region" description="Acidic residues" evidence="3">
    <location>
        <begin position="134"/>
        <end position="149"/>
    </location>
</feature>
<dbReference type="AlphaFoldDB" id="A0A1S2YWI1"/>
<reference evidence="5" key="2">
    <citation type="submission" date="2025-08" db="UniProtKB">
        <authorList>
            <consortium name="RefSeq"/>
        </authorList>
    </citation>
    <scope>IDENTIFICATION</scope>
    <source>
        <tissue evidence="5">Etiolated seedlings</tissue>
    </source>
</reference>
<keyword evidence="2" id="KW-0698">rRNA processing</keyword>
<dbReference type="PANTHER" id="PTHR21250">
    <property type="entry name" value="PRE-RRNA-PROCESSING PROTEIN TSR2 HOMOLOG"/>
    <property type="match status" value="1"/>
</dbReference>
<dbReference type="PaxDb" id="3827-XP_004511033.1"/>
<sequence length="203" mass="22498">MSSSKVLQGQSIQLFNEGIGLILSRWSALRTAVEREWGGRNSHLKAQQLAADVLSWFTQSKEPLYIDDLEALLDEGMLSFNLEIQDGSVEEVAEELMIMHEECLDGNFSSVERLKEASRNPVAYAHVEKVVNGNEDDDDEDDDSDESITEDGNSANMDVDITKPESKANSTNKPVNEPQPEVAGEADDGWVVVSKKKNKGRKN</sequence>
<dbReference type="InterPro" id="IPR019398">
    <property type="entry name" value="Pre-rRNA_process_TSR2"/>
</dbReference>
<evidence type="ECO:0000256" key="3">
    <source>
        <dbReference type="SAM" id="MobiDB-lite"/>
    </source>
</evidence>
<dbReference type="Pfam" id="PF10273">
    <property type="entry name" value="WGG"/>
    <property type="match status" value="1"/>
</dbReference>
<evidence type="ECO:0000313" key="4">
    <source>
        <dbReference type="Proteomes" id="UP000087171"/>
    </source>
</evidence>
<evidence type="ECO:0000313" key="5">
    <source>
        <dbReference type="RefSeq" id="XP_004511033.1"/>
    </source>
</evidence>
<dbReference type="GeneID" id="101488923"/>
<dbReference type="OrthoDB" id="263560at2759"/>
<reference evidence="4" key="1">
    <citation type="journal article" date="2013" name="Nat. Biotechnol.">
        <title>Draft genome sequence of chickpea (Cicer arietinum) provides a resource for trait improvement.</title>
        <authorList>
            <person name="Varshney R.K."/>
            <person name="Song C."/>
            <person name="Saxena R.K."/>
            <person name="Azam S."/>
            <person name="Yu S."/>
            <person name="Sharpe A.G."/>
            <person name="Cannon S."/>
            <person name="Baek J."/>
            <person name="Rosen B.D."/>
            <person name="Tar'an B."/>
            <person name="Millan T."/>
            <person name="Zhang X."/>
            <person name="Ramsay L.D."/>
            <person name="Iwata A."/>
            <person name="Wang Y."/>
            <person name="Nelson W."/>
            <person name="Farmer A.D."/>
            <person name="Gaur P.M."/>
            <person name="Soderlund C."/>
            <person name="Penmetsa R.V."/>
            <person name="Xu C."/>
            <person name="Bharti A.K."/>
            <person name="He W."/>
            <person name="Winter P."/>
            <person name="Zhao S."/>
            <person name="Hane J.K."/>
            <person name="Carrasquilla-Garcia N."/>
            <person name="Condie J.A."/>
            <person name="Upadhyaya H.D."/>
            <person name="Luo M.C."/>
            <person name="Thudi M."/>
            <person name="Gowda C.L."/>
            <person name="Singh N.P."/>
            <person name="Lichtenzveig J."/>
            <person name="Gali K.K."/>
            <person name="Rubio J."/>
            <person name="Nadarajan N."/>
            <person name="Dolezel J."/>
            <person name="Bansal K.C."/>
            <person name="Xu X."/>
            <person name="Edwards D."/>
            <person name="Zhang G."/>
            <person name="Kahl G."/>
            <person name="Gil J."/>
            <person name="Singh K.B."/>
            <person name="Datta S.K."/>
            <person name="Jackson S.A."/>
            <person name="Wang J."/>
            <person name="Cook D.R."/>
        </authorList>
    </citation>
    <scope>NUCLEOTIDE SEQUENCE [LARGE SCALE GENOMIC DNA]</scope>
    <source>
        <strain evidence="4">cv. CDC Frontier</strain>
    </source>
</reference>